<gene>
    <name evidence="1" type="ORF">Sya03_44580</name>
</gene>
<dbReference type="Proteomes" id="UP000652013">
    <property type="component" value="Unassembled WGS sequence"/>
</dbReference>
<evidence type="ECO:0000313" key="2">
    <source>
        <dbReference type="Proteomes" id="UP000652013"/>
    </source>
</evidence>
<reference evidence="1" key="1">
    <citation type="submission" date="2021-01" db="EMBL/GenBank/DDBJ databases">
        <title>Whole genome shotgun sequence of Spirilliplanes yamanashiensis NBRC 15828.</title>
        <authorList>
            <person name="Komaki H."/>
            <person name="Tamura T."/>
        </authorList>
    </citation>
    <scope>NUCLEOTIDE SEQUENCE</scope>
    <source>
        <strain evidence="1">NBRC 15828</strain>
    </source>
</reference>
<dbReference type="AlphaFoldDB" id="A0A8J3YAK9"/>
<accession>A0A8J3YAK9</accession>
<sequence length="203" mass="20417">MQVAELLAAQQQVLRAVGLLGDHLVGDAAGEPLQAEQGGLLDVVVVAGHLVHRDAEHLRDLGVGRGAAQGRRQLLPGAVDAAGAAAHRAAGPVLAAQLVEQGAADADSGVAVEGDAPLRVEGAGRAQQGGESGGAQVVGVDVRRNPGEQLPDQVPHHGHVVANQFLDLARVRRGDGEVPGVGGALECAVHVVLLFVRAGGLTG</sequence>
<organism evidence="1 2">
    <name type="scientific">Spirilliplanes yamanashiensis</name>
    <dbReference type="NCBI Taxonomy" id="42233"/>
    <lineage>
        <taxon>Bacteria</taxon>
        <taxon>Bacillati</taxon>
        <taxon>Actinomycetota</taxon>
        <taxon>Actinomycetes</taxon>
        <taxon>Micromonosporales</taxon>
        <taxon>Micromonosporaceae</taxon>
        <taxon>Spirilliplanes</taxon>
    </lineage>
</organism>
<proteinExistence type="predicted"/>
<protein>
    <submittedName>
        <fullName evidence="1">Uncharacterized protein</fullName>
    </submittedName>
</protein>
<name>A0A8J3YAK9_9ACTN</name>
<evidence type="ECO:0000313" key="1">
    <source>
        <dbReference type="EMBL" id="GIJ05106.1"/>
    </source>
</evidence>
<keyword evidence="2" id="KW-1185">Reference proteome</keyword>
<comment type="caution">
    <text evidence="1">The sequence shown here is derived from an EMBL/GenBank/DDBJ whole genome shotgun (WGS) entry which is preliminary data.</text>
</comment>
<dbReference type="EMBL" id="BOOY01000031">
    <property type="protein sequence ID" value="GIJ05106.1"/>
    <property type="molecule type" value="Genomic_DNA"/>
</dbReference>